<dbReference type="EMBL" id="WJQS01000001">
    <property type="protein sequence ID" value="MRI84453.1"/>
    <property type="molecule type" value="Genomic_DNA"/>
</dbReference>
<dbReference type="PANTHER" id="PTHR34220:SF11">
    <property type="entry name" value="SENSOR PROTEIN KINASE HPTS"/>
    <property type="match status" value="1"/>
</dbReference>
<evidence type="ECO:0000259" key="14">
    <source>
        <dbReference type="PROSITE" id="PS50885"/>
    </source>
</evidence>
<dbReference type="GO" id="GO:0000155">
    <property type="term" value="F:phosphorelay sensor kinase activity"/>
    <property type="evidence" value="ECO:0007669"/>
    <property type="project" value="InterPro"/>
</dbReference>
<evidence type="ECO:0000313" key="15">
    <source>
        <dbReference type="EMBL" id="MRI84453.1"/>
    </source>
</evidence>
<evidence type="ECO:0000256" key="5">
    <source>
        <dbReference type="ARBA" id="ARBA00022692"/>
    </source>
</evidence>
<dbReference type="CDD" id="cd06225">
    <property type="entry name" value="HAMP"/>
    <property type="match status" value="1"/>
</dbReference>
<evidence type="ECO:0000256" key="11">
    <source>
        <dbReference type="ARBA" id="ARBA00023136"/>
    </source>
</evidence>
<feature type="transmembrane region" description="Helical" evidence="13">
    <location>
        <begin position="258"/>
        <end position="280"/>
    </location>
</feature>
<dbReference type="PROSITE" id="PS50885">
    <property type="entry name" value="HAMP"/>
    <property type="match status" value="1"/>
</dbReference>
<dbReference type="InterPro" id="IPR050640">
    <property type="entry name" value="Bact_2-comp_sensor_kinase"/>
</dbReference>
<gene>
    <name evidence="15" type="ORF">GIY09_00870</name>
</gene>
<dbReference type="Pfam" id="PF06580">
    <property type="entry name" value="His_kinase"/>
    <property type="match status" value="1"/>
</dbReference>
<evidence type="ECO:0000256" key="1">
    <source>
        <dbReference type="ARBA" id="ARBA00004651"/>
    </source>
</evidence>
<evidence type="ECO:0000256" key="2">
    <source>
        <dbReference type="ARBA" id="ARBA00022475"/>
    </source>
</evidence>
<keyword evidence="5 13" id="KW-0812">Transmembrane</keyword>
<evidence type="ECO:0000313" key="16">
    <source>
        <dbReference type="Proteomes" id="UP000430975"/>
    </source>
</evidence>
<dbReference type="InterPro" id="IPR010559">
    <property type="entry name" value="Sig_transdc_His_kin_internal"/>
</dbReference>
<dbReference type="SUPFAM" id="SSF55874">
    <property type="entry name" value="ATPase domain of HSP90 chaperone/DNA topoisomerase II/histidine kinase"/>
    <property type="match status" value="1"/>
</dbReference>
<feature type="coiled-coil region" evidence="12">
    <location>
        <begin position="325"/>
        <end position="357"/>
    </location>
</feature>
<keyword evidence="4" id="KW-0808">Transferase</keyword>
<evidence type="ECO:0000256" key="12">
    <source>
        <dbReference type="SAM" id="Coils"/>
    </source>
</evidence>
<dbReference type="GO" id="GO:0005886">
    <property type="term" value="C:plasma membrane"/>
    <property type="evidence" value="ECO:0007669"/>
    <property type="project" value="UniProtKB-SubCell"/>
</dbReference>
<evidence type="ECO:0000256" key="10">
    <source>
        <dbReference type="ARBA" id="ARBA00023012"/>
    </source>
</evidence>
<evidence type="ECO:0000256" key="13">
    <source>
        <dbReference type="SAM" id="Phobius"/>
    </source>
</evidence>
<dbReference type="Proteomes" id="UP000430975">
    <property type="component" value="Unassembled WGS sequence"/>
</dbReference>
<keyword evidence="12" id="KW-0175">Coiled coil</keyword>
<dbReference type="Gene3D" id="3.30.565.10">
    <property type="entry name" value="Histidine kinase-like ATPase, C-terminal domain"/>
    <property type="match status" value="1"/>
</dbReference>
<keyword evidence="8" id="KW-0067">ATP-binding</keyword>
<keyword evidence="10" id="KW-0902">Two-component regulatory system</keyword>
<keyword evidence="2" id="KW-1003">Cell membrane</keyword>
<dbReference type="GO" id="GO:0005524">
    <property type="term" value="F:ATP binding"/>
    <property type="evidence" value="ECO:0007669"/>
    <property type="project" value="UniProtKB-KW"/>
</dbReference>
<evidence type="ECO:0000256" key="3">
    <source>
        <dbReference type="ARBA" id="ARBA00022553"/>
    </source>
</evidence>
<keyword evidence="7" id="KW-0418">Kinase</keyword>
<evidence type="ECO:0000256" key="9">
    <source>
        <dbReference type="ARBA" id="ARBA00022989"/>
    </source>
</evidence>
<evidence type="ECO:0000256" key="6">
    <source>
        <dbReference type="ARBA" id="ARBA00022741"/>
    </source>
</evidence>
<evidence type="ECO:0000256" key="7">
    <source>
        <dbReference type="ARBA" id="ARBA00022777"/>
    </source>
</evidence>
<dbReference type="InterPro" id="IPR003660">
    <property type="entry name" value="HAMP_dom"/>
</dbReference>
<dbReference type="InterPro" id="IPR036890">
    <property type="entry name" value="HATPase_C_sf"/>
</dbReference>
<organism evidence="15 16">
    <name type="scientific">Fundicoccus ignavus</name>
    <dbReference type="NCBI Taxonomy" id="2664442"/>
    <lineage>
        <taxon>Bacteria</taxon>
        <taxon>Bacillati</taxon>
        <taxon>Bacillota</taxon>
        <taxon>Bacilli</taxon>
        <taxon>Lactobacillales</taxon>
        <taxon>Aerococcaceae</taxon>
        <taxon>Fundicoccus</taxon>
    </lineage>
</organism>
<keyword evidence="16" id="KW-1185">Reference proteome</keyword>
<feature type="domain" description="HAMP" evidence="14">
    <location>
        <begin position="303"/>
        <end position="337"/>
    </location>
</feature>
<dbReference type="RefSeq" id="WP_153862928.1">
    <property type="nucleotide sequence ID" value="NZ_WJQS01000001.1"/>
</dbReference>
<dbReference type="AlphaFoldDB" id="A0A6I2GVT9"/>
<evidence type="ECO:0000256" key="4">
    <source>
        <dbReference type="ARBA" id="ARBA00022679"/>
    </source>
</evidence>
<accession>A0A6I2GVT9</accession>
<keyword evidence="3" id="KW-0597">Phosphoprotein</keyword>
<reference evidence="15 16" key="1">
    <citation type="submission" date="2019-11" db="EMBL/GenBank/DDBJ databases">
        <title>Characterisation of Fundicoccus ignavus gen. nov. sp. nov., a novel genus of the family Aerococcaceae isolated from bulk tank milk.</title>
        <authorList>
            <person name="Siebert A."/>
            <person name="Huptas C."/>
            <person name="Wenning M."/>
            <person name="Scherer S."/>
            <person name="Doll E.V."/>
        </authorList>
    </citation>
    <scope>NUCLEOTIDE SEQUENCE [LARGE SCALE GENOMIC DNA]</scope>
    <source>
        <strain evidence="15 16">WS4759</strain>
    </source>
</reference>
<name>A0A6I2GVT9_9LACT</name>
<keyword evidence="11 13" id="KW-0472">Membrane</keyword>
<comment type="subcellular location">
    <subcellularLocation>
        <location evidence="1">Cell membrane</location>
        <topology evidence="1">Multi-pass membrane protein</topology>
    </subcellularLocation>
</comment>
<keyword evidence="9 13" id="KW-1133">Transmembrane helix</keyword>
<feature type="transmembrane region" description="Helical" evidence="13">
    <location>
        <begin position="14"/>
        <end position="36"/>
    </location>
</feature>
<protein>
    <submittedName>
        <fullName evidence="15">HAMP domain-containing protein</fullName>
    </submittedName>
</protein>
<keyword evidence="6" id="KW-0547">Nucleotide-binding</keyword>
<comment type="caution">
    <text evidence="15">The sequence shown here is derived from an EMBL/GenBank/DDBJ whole genome shotgun (WGS) entry which is preliminary data.</text>
</comment>
<proteinExistence type="predicted"/>
<dbReference type="PANTHER" id="PTHR34220">
    <property type="entry name" value="SENSOR HISTIDINE KINASE YPDA"/>
    <property type="match status" value="1"/>
</dbReference>
<dbReference type="Gene3D" id="6.10.340.10">
    <property type="match status" value="1"/>
</dbReference>
<evidence type="ECO:0000256" key="8">
    <source>
        <dbReference type="ARBA" id="ARBA00022840"/>
    </source>
</evidence>
<sequence length="550" mass="63751">MKENHFQQRLRKEILMYSGALIAIITFVLVAIFIVFNRVSIDMQLDTTEATTRSLVTSSLQQYESQLMENRDSVYSAFLEQKINESSIYGNYYSFNSQQTLKGDLILLDSSLDIAFATNNKFDEDGVFKNYIHILADNLSDETEILQRLYMDRNRNHNLILMTPLDDNKGFAAYVIDGKEVRSQLNKIQAQFIISDRYDNVFSSSSSQFIKGSLEKVDSQLFDKKFSYNDAIYYAKRSYLTPDLYLTVYQQRLVNPSYVTISTLVVLLLAVLLVVFAFVFSKRISYKNARSVELLSQEMKSLKGDATKRLSIQTDDEFGIITDKINQMLEELSDSNRQNINLLKESMVAERKKLEAQFHPHFLYNTLEVIRAAILFDTALANQLILRLTTILRYSIEEKNTEITLESDIDYLKEYLEISKARFQYFNYVIKLDEACKQLPVPKLFLLPLIENSLKYGFKHRQDLSISIEGEQQSDGKYVLRVTDTGQALEKDKASQINHQLQLNQRLGNHHGLMNSKRRLQLMYPESRFELKVDEYFTIIEIEIGAKSDV</sequence>